<keyword evidence="2 4" id="KW-0012">Acyltransferase</keyword>
<keyword evidence="5" id="KW-1185">Reference proteome</keyword>
<organism evidence="4 5">
    <name type="scientific">Limnochorda pilosa</name>
    <dbReference type="NCBI Taxonomy" id="1555112"/>
    <lineage>
        <taxon>Bacteria</taxon>
        <taxon>Bacillati</taxon>
        <taxon>Bacillota</taxon>
        <taxon>Limnochordia</taxon>
        <taxon>Limnochordales</taxon>
        <taxon>Limnochordaceae</taxon>
        <taxon>Limnochorda</taxon>
    </lineage>
</organism>
<dbReference type="SUPFAM" id="SSF69593">
    <property type="entry name" value="Glycerol-3-phosphate (1)-acyltransferase"/>
    <property type="match status" value="1"/>
</dbReference>
<dbReference type="InterPro" id="IPR002123">
    <property type="entry name" value="Plipid/glycerol_acylTrfase"/>
</dbReference>
<accession>A0A0K2SKT3</accession>
<evidence type="ECO:0000313" key="5">
    <source>
        <dbReference type="Proteomes" id="UP000065807"/>
    </source>
</evidence>
<protein>
    <submittedName>
        <fullName evidence="4">1-acyl-sn-glycerol-3-phosphate acyltransferase</fullName>
    </submittedName>
</protein>
<dbReference type="GO" id="GO:0006654">
    <property type="term" value="P:phosphatidic acid biosynthetic process"/>
    <property type="evidence" value="ECO:0007669"/>
    <property type="project" value="TreeGrafter"/>
</dbReference>
<reference evidence="5" key="1">
    <citation type="submission" date="2015-07" db="EMBL/GenBank/DDBJ databases">
        <title>Complete genome sequence and phylogenetic analysis of Limnochorda pilosa.</title>
        <authorList>
            <person name="Watanabe M."/>
            <person name="Kojima H."/>
            <person name="Fukui M."/>
        </authorList>
    </citation>
    <scope>NUCLEOTIDE SEQUENCE [LARGE SCALE GENOMIC DNA]</scope>
    <source>
        <strain evidence="5">HC45</strain>
    </source>
</reference>
<dbReference type="PATRIC" id="fig|1555112.3.peg.1815"/>
<name>A0A0K2SKT3_LIMPI</name>
<dbReference type="SMART" id="SM00563">
    <property type="entry name" value="PlsC"/>
    <property type="match status" value="1"/>
</dbReference>
<dbReference type="Pfam" id="PF01553">
    <property type="entry name" value="Acyltransferase"/>
    <property type="match status" value="1"/>
</dbReference>
<dbReference type="GO" id="GO:0003841">
    <property type="term" value="F:1-acylglycerol-3-phosphate O-acyltransferase activity"/>
    <property type="evidence" value="ECO:0007669"/>
    <property type="project" value="TreeGrafter"/>
</dbReference>
<dbReference type="EMBL" id="AP014924">
    <property type="protein sequence ID" value="BAS27627.1"/>
    <property type="molecule type" value="Genomic_DNA"/>
</dbReference>
<evidence type="ECO:0000256" key="1">
    <source>
        <dbReference type="ARBA" id="ARBA00022679"/>
    </source>
</evidence>
<evidence type="ECO:0000256" key="2">
    <source>
        <dbReference type="ARBA" id="ARBA00023315"/>
    </source>
</evidence>
<dbReference type="STRING" id="1555112.LIP_1783"/>
<dbReference type="KEGG" id="lpil:LIP_1783"/>
<evidence type="ECO:0000313" key="4">
    <source>
        <dbReference type="EMBL" id="BAS27627.1"/>
    </source>
</evidence>
<dbReference type="CDD" id="cd07989">
    <property type="entry name" value="LPLAT_AGPAT-like"/>
    <property type="match status" value="1"/>
</dbReference>
<keyword evidence="1 4" id="KW-0808">Transferase</keyword>
<dbReference type="PANTHER" id="PTHR10434">
    <property type="entry name" value="1-ACYL-SN-GLYCEROL-3-PHOSPHATE ACYLTRANSFERASE"/>
    <property type="match status" value="1"/>
</dbReference>
<proteinExistence type="predicted"/>
<evidence type="ECO:0000259" key="3">
    <source>
        <dbReference type="SMART" id="SM00563"/>
    </source>
</evidence>
<sequence length="202" mass="22318">MLYGILKPVVKAFLWRLFRIQVEGVERIPSQGPAILAANHVSWVDAILVAALADRPVYFVAKQELFRIPVLGFILRRVYLLEARRDGRDQAVLRRALQALREGNLVGLFPEGHRSRTGRLQEARGGAALLALHAAAPVVPVGVSGADQVYEKGWFWHRRPVRVLVGHPVDLGGRRIGRVGREEIAEASGRIMGAISSLLEAM</sequence>
<gene>
    <name evidence="4" type="ORF">LIP_1783</name>
</gene>
<dbReference type="PANTHER" id="PTHR10434:SF11">
    <property type="entry name" value="1-ACYL-SN-GLYCEROL-3-PHOSPHATE ACYLTRANSFERASE"/>
    <property type="match status" value="1"/>
</dbReference>
<dbReference type="Proteomes" id="UP000065807">
    <property type="component" value="Chromosome"/>
</dbReference>
<feature type="domain" description="Phospholipid/glycerol acyltransferase" evidence="3">
    <location>
        <begin position="34"/>
        <end position="146"/>
    </location>
</feature>
<reference evidence="5" key="2">
    <citation type="journal article" date="2016" name="Int. J. Syst. Evol. Microbiol.">
        <title>Complete genome sequence and cell structure of Limnochorda pilosa, a Gram-negative spore-former within the phylum Firmicutes.</title>
        <authorList>
            <person name="Watanabe M."/>
            <person name="Kojima H."/>
            <person name="Fukui M."/>
        </authorList>
    </citation>
    <scope>NUCLEOTIDE SEQUENCE [LARGE SCALE GENOMIC DNA]</scope>
    <source>
        <strain evidence="5">HC45</strain>
    </source>
</reference>
<dbReference type="RefSeq" id="WP_068136745.1">
    <property type="nucleotide sequence ID" value="NZ_AP014924.1"/>
</dbReference>
<dbReference type="OrthoDB" id="9803035at2"/>
<dbReference type="AlphaFoldDB" id="A0A0K2SKT3"/>